<protein>
    <recommendedName>
        <fullName evidence="4">DUF2332 domain-containing protein</fullName>
    </recommendedName>
</protein>
<dbReference type="eggNOG" id="COG4427">
    <property type="taxonomic scope" value="Bacteria"/>
</dbReference>
<evidence type="ECO:0000313" key="2">
    <source>
        <dbReference type="EMBL" id="BAD59225.1"/>
    </source>
</evidence>
<dbReference type="KEGG" id="nfa:NFA_43760"/>
<name>Q5YRG6_NOCFA</name>
<proteinExistence type="predicted"/>
<evidence type="ECO:0008006" key="4">
    <source>
        <dbReference type="Google" id="ProtNLM"/>
    </source>
</evidence>
<keyword evidence="3" id="KW-1185">Reference proteome</keyword>
<dbReference type="AlphaFoldDB" id="Q5YRG6"/>
<reference evidence="2 3" key="1">
    <citation type="journal article" date="2004" name="Proc. Natl. Acad. Sci. U.S.A.">
        <title>The complete genomic sequence of Nocardia farcinica IFM 10152.</title>
        <authorList>
            <person name="Ishikawa J."/>
            <person name="Yamashita A."/>
            <person name="Mikami Y."/>
            <person name="Hoshino Y."/>
            <person name="Kurita H."/>
            <person name="Hotta K."/>
            <person name="Shiba T."/>
            <person name="Hattori M."/>
        </authorList>
    </citation>
    <scope>NUCLEOTIDE SEQUENCE [LARGE SCALE GENOMIC DNA]</scope>
    <source>
        <strain evidence="2 3">IFM 10152</strain>
    </source>
</reference>
<evidence type="ECO:0000313" key="3">
    <source>
        <dbReference type="Proteomes" id="UP000006820"/>
    </source>
</evidence>
<feature type="region of interest" description="Disordered" evidence="1">
    <location>
        <begin position="1"/>
        <end position="33"/>
    </location>
</feature>
<dbReference type="InterPro" id="IPR011200">
    <property type="entry name" value="UCP012608"/>
</dbReference>
<sequence>MPREMPRPTPPSSSSDAPATSPPPRRNTRDRDRTLAETYRRFGETMMAGSSPLYARVAVALSTSAAAMRALGKAPARRRHPAFVLAVLHELALAGQAPALAAAFAAADGDGAASAAIDTLLRAADRGVSLAAHPRVRSTETGRHAVLYPAVAVAAHRVGAESVALIGVGAGSGFDLSVDRAGIAYSTGQFLGDPASPVRQRATVVGDATLPSLPIPEVVARIGIDADPLDVTVPENARWVRACLPPDRTERAAELDAQLALTAAAPPVLLRGDPVDLLPDALSRVPPGALPVVTTTWSLASLARDDRLRFLHRLDAAATHRPVAWVSAEGVGVAPAVPTFGDRHASGHSILGLAVFGHGTMHAESPGRCWSRGRLLSWVAG</sequence>
<dbReference type="Pfam" id="PF10094">
    <property type="entry name" value="DUF2332"/>
    <property type="match status" value="1"/>
</dbReference>
<dbReference type="EMBL" id="AP006618">
    <property type="protein sequence ID" value="BAD59225.1"/>
    <property type="molecule type" value="Genomic_DNA"/>
</dbReference>
<dbReference type="Proteomes" id="UP000006820">
    <property type="component" value="Chromosome"/>
</dbReference>
<accession>Q5YRG6</accession>
<organism evidence="2 3">
    <name type="scientific">Nocardia farcinica (strain IFM 10152)</name>
    <dbReference type="NCBI Taxonomy" id="247156"/>
    <lineage>
        <taxon>Bacteria</taxon>
        <taxon>Bacillati</taxon>
        <taxon>Actinomycetota</taxon>
        <taxon>Actinomycetes</taxon>
        <taxon>Mycobacteriales</taxon>
        <taxon>Nocardiaceae</taxon>
        <taxon>Nocardia</taxon>
    </lineage>
</organism>
<gene>
    <name evidence="2" type="ordered locus">NFA_43760</name>
</gene>
<evidence type="ECO:0000256" key="1">
    <source>
        <dbReference type="SAM" id="MobiDB-lite"/>
    </source>
</evidence>
<dbReference type="HOGENOM" id="CLU_065141_0_0_11"/>